<keyword evidence="3" id="KW-0010">Activator</keyword>
<dbReference type="GO" id="GO:0003700">
    <property type="term" value="F:DNA-binding transcription factor activity"/>
    <property type="evidence" value="ECO:0007669"/>
    <property type="project" value="InterPro"/>
</dbReference>
<keyword evidence="7" id="KW-1185">Reference proteome</keyword>
<dbReference type="InterPro" id="IPR050204">
    <property type="entry name" value="AraC_XylS_family_regulators"/>
</dbReference>
<dbReference type="PROSITE" id="PS01124">
    <property type="entry name" value="HTH_ARAC_FAMILY_2"/>
    <property type="match status" value="1"/>
</dbReference>
<dbReference type="SUPFAM" id="SSF46689">
    <property type="entry name" value="Homeodomain-like"/>
    <property type="match status" value="1"/>
</dbReference>
<dbReference type="Proteomes" id="UP000260812">
    <property type="component" value="Unassembled WGS sequence"/>
</dbReference>
<dbReference type="SUPFAM" id="SSF51215">
    <property type="entry name" value="Regulatory protein AraC"/>
    <property type="match status" value="1"/>
</dbReference>
<evidence type="ECO:0000313" key="6">
    <source>
        <dbReference type="EMBL" id="RGE64416.1"/>
    </source>
</evidence>
<evidence type="ECO:0000256" key="3">
    <source>
        <dbReference type="ARBA" id="ARBA00023159"/>
    </source>
</evidence>
<keyword evidence="4" id="KW-0804">Transcription</keyword>
<evidence type="ECO:0000313" key="7">
    <source>
        <dbReference type="Proteomes" id="UP000260812"/>
    </source>
</evidence>
<dbReference type="SMART" id="SM00342">
    <property type="entry name" value="HTH_ARAC"/>
    <property type="match status" value="1"/>
</dbReference>
<accession>A0A3E3IBI5</accession>
<dbReference type="PANTHER" id="PTHR46796">
    <property type="entry name" value="HTH-TYPE TRANSCRIPTIONAL ACTIVATOR RHAS-RELATED"/>
    <property type="match status" value="1"/>
</dbReference>
<dbReference type="EMBL" id="QVLV01000002">
    <property type="protein sequence ID" value="RGE64416.1"/>
    <property type="molecule type" value="Genomic_DNA"/>
</dbReference>
<dbReference type="InterPro" id="IPR018062">
    <property type="entry name" value="HTH_AraC-typ_CS"/>
</dbReference>
<dbReference type="InterPro" id="IPR009057">
    <property type="entry name" value="Homeodomain-like_sf"/>
</dbReference>
<proteinExistence type="predicted"/>
<organism evidence="6 7">
    <name type="scientific">Eisenbergiella massiliensis</name>
    <dbReference type="NCBI Taxonomy" id="1720294"/>
    <lineage>
        <taxon>Bacteria</taxon>
        <taxon>Bacillati</taxon>
        <taxon>Bacillota</taxon>
        <taxon>Clostridia</taxon>
        <taxon>Lachnospirales</taxon>
        <taxon>Lachnospiraceae</taxon>
        <taxon>Eisenbergiella</taxon>
    </lineage>
</organism>
<dbReference type="Pfam" id="PF12833">
    <property type="entry name" value="HTH_18"/>
    <property type="match status" value="1"/>
</dbReference>
<dbReference type="AlphaFoldDB" id="A0A3E3IBI5"/>
<feature type="domain" description="HTH araC/xylS-type" evidence="5">
    <location>
        <begin position="168"/>
        <end position="267"/>
    </location>
</feature>
<keyword evidence="1" id="KW-0805">Transcription regulation</keyword>
<dbReference type="GeneID" id="97986263"/>
<sequence length="275" mass="31897">MPFYSFGSPRKISAASYIYYAQGCLHPDRVMQEHDFVYMLNGQWEIFQGREAFFMENDDVLILHAGQHHFGVRDCLPGTQTIYFHIGAGHKDTFQCGKETPSEGALLPPLIHCGGRPRVKLLFQELVSIWHEPAPRRNRKLDTLFELLLLELEECCGQEAHFHDEVLLRSVSLLAQNPQKFFTAGELSDLLGICARTLNRRFQLQYGKTFYQYQMEEKMHMVQQFLLDYPEAKLQTVAVNFGFYDEFHLNKAFRKYTGMPPGQYRKANITNFPGL</sequence>
<comment type="caution">
    <text evidence="6">The sequence shown here is derived from an EMBL/GenBank/DDBJ whole genome shotgun (WGS) entry which is preliminary data.</text>
</comment>
<evidence type="ECO:0000256" key="4">
    <source>
        <dbReference type="ARBA" id="ARBA00023163"/>
    </source>
</evidence>
<dbReference type="GO" id="GO:0043565">
    <property type="term" value="F:sequence-specific DNA binding"/>
    <property type="evidence" value="ECO:0007669"/>
    <property type="project" value="InterPro"/>
</dbReference>
<evidence type="ECO:0000256" key="2">
    <source>
        <dbReference type="ARBA" id="ARBA00023125"/>
    </source>
</evidence>
<evidence type="ECO:0000259" key="5">
    <source>
        <dbReference type="PROSITE" id="PS01124"/>
    </source>
</evidence>
<protein>
    <submittedName>
        <fullName evidence="6">AraC family transcriptional regulator</fullName>
    </submittedName>
</protein>
<gene>
    <name evidence="6" type="ORF">DXC51_05025</name>
</gene>
<dbReference type="PROSITE" id="PS00041">
    <property type="entry name" value="HTH_ARAC_FAMILY_1"/>
    <property type="match status" value="1"/>
</dbReference>
<dbReference type="InterPro" id="IPR018060">
    <property type="entry name" value="HTH_AraC"/>
</dbReference>
<dbReference type="RefSeq" id="WP_117543990.1">
    <property type="nucleotide sequence ID" value="NZ_QVLV01000002.1"/>
</dbReference>
<evidence type="ECO:0000256" key="1">
    <source>
        <dbReference type="ARBA" id="ARBA00023015"/>
    </source>
</evidence>
<dbReference type="Gene3D" id="1.10.10.60">
    <property type="entry name" value="Homeodomain-like"/>
    <property type="match status" value="1"/>
</dbReference>
<reference evidence="6" key="1">
    <citation type="submission" date="2018-08" db="EMBL/GenBank/DDBJ databases">
        <title>A genome reference for cultivated species of the human gut microbiota.</title>
        <authorList>
            <person name="Zou Y."/>
            <person name="Xue W."/>
            <person name="Luo G."/>
        </authorList>
    </citation>
    <scope>NUCLEOTIDE SEQUENCE [LARGE SCALE GENOMIC DNA]</scope>
    <source>
        <strain evidence="6">TF05-5AC</strain>
    </source>
</reference>
<keyword evidence="2" id="KW-0238">DNA-binding</keyword>
<name>A0A3E3IBI5_9FIRM</name>
<dbReference type="InterPro" id="IPR037923">
    <property type="entry name" value="HTH-like"/>
</dbReference>